<keyword evidence="1" id="KW-1133">Transmembrane helix</keyword>
<feature type="transmembrane region" description="Helical" evidence="1">
    <location>
        <begin position="151"/>
        <end position="173"/>
    </location>
</feature>
<dbReference type="AlphaFoldDB" id="A0A3E0HLP8"/>
<reference evidence="2 3" key="1">
    <citation type="submission" date="2018-08" db="EMBL/GenBank/DDBJ databases">
        <title>Genomic Encyclopedia of Archaeal and Bacterial Type Strains, Phase II (KMG-II): from individual species to whole genera.</title>
        <authorList>
            <person name="Goeker M."/>
        </authorList>
    </citation>
    <scope>NUCLEOTIDE SEQUENCE [LARGE SCALE GENOMIC DNA]</scope>
    <source>
        <strain evidence="2 3">DSM 45791</strain>
    </source>
</reference>
<keyword evidence="1" id="KW-0812">Transmembrane</keyword>
<sequence length="260" mass="27093">MTLFPTSLVAAEWTKLRSVRSTPLILAVATVATIGIAVFQARSTVGAWDGWAARARAEFDPVFTTLTGFQVAQLAFGLLGILAVTTEYGTGTIRSTFAAAPRRGQVLAAKLLVLGAVALVVGEALAFAAFFAGQCVLAGKHLDVTLGDPNVLRAVLGQGFYLGTVTILGAAIGTLLRHTAGAIALTTGLLFLSTMVFKAISPDGSTALIHWAPAAAAEGLTWTTFHDPDWPTAGFALVVCLTYLTVSVTAAAWRLTHHDV</sequence>
<accession>A0A3E0HLP8</accession>
<protein>
    <submittedName>
        <fullName evidence="2">ABC-2 family transporter</fullName>
    </submittedName>
</protein>
<evidence type="ECO:0000313" key="3">
    <source>
        <dbReference type="Proteomes" id="UP000256269"/>
    </source>
</evidence>
<organism evidence="2 3">
    <name type="scientific">Kutzneria buriramensis</name>
    <dbReference type="NCBI Taxonomy" id="1045776"/>
    <lineage>
        <taxon>Bacteria</taxon>
        <taxon>Bacillati</taxon>
        <taxon>Actinomycetota</taxon>
        <taxon>Actinomycetes</taxon>
        <taxon>Pseudonocardiales</taxon>
        <taxon>Pseudonocardiaceae</taxon>
        <taxon>Kutzneria</taxon>
    </lineage>
</organism>
<dbReference type="PANTHER" id="PTHR37305">
    <property type="entry name" value="INTEGRAL MEMBRANE PROTEIN-RELATED"/>
    <property type="match status" value="1"/>
</dbReference>
<comment type="caution">
    <text evidence="2">The sequence shown here is derived from an EMBL/GenBank/DDBJ whole genome shotgun (WGS) entry which is preliminary data.</text>
</comment>
<gene>
    <name evidence="2" type="ORF">BCF44_106119</name>
</gene>
<feature type="transmembrane region" description="Helical" evidence="1">
    <location>
        <begin position="62"/>
        <end position="85"/>
    </location>
</feature>
<dbReference type="PANTHER" id="PTHR37305:SF1">
    <property type="entry name" value="MEMBRANE PROTEIN"/>
    <property type="match status" value="1"/>
</dbReference>
<dbReference type="OrthoDB" id="3297477at2"/>
<feature type="transmembrane region" description="Helical" evidence="1">
    <location>
        <begin position="180"/>
        <end position="200"/>
    </location>
</feature>
<dbReference type="EMBL" id="QUNO01000006">
    <property type="protein sequence ID" value="REH46955.1"/>
    <property type="molecule type" value="Genomic_DNA"/>
</dbReference>
<feature type="transmembrane region" description="Helical" evidence="1">
    <location>
        <begin position="233"/>
        <end position="253"/>
    </location>
</feature>
<name>A0A3E0HLP8_9PSEU</name>
<keyword evidence="1" id="KW-0472">Membrane</keyword>
<evidence type="ECO:0000313" key="2">
    <source>
        <dbReference type="EMBL" id="REH46955.1"/>
    </source>
</evidence>
<feature type="transmembrane region" description="Helical" evidence="1">
    <location>
        <begin position="24"/>
        <end position="42"/>
    </location>
</feature>
<evidence type="ECO:0000256" key="1">
    <source>
        <dbReference type="SAM" id="Phobius"/>
    </source>
</evidence>
<proteinExistence type="predicted"/>
<dbReference type="Proteomes" id="UP000256269">
    <property type="component" value="Unassembled WGS sequence"/>
</dbReference>
<dbReference type="RefSeq" id="WP_116175632.1">
    <property type="nucleotide sequence ID" value="NZ_CP144375.1"/>
</dbReference>
<keyword evidence="3" id="KW-1185">Reference proteome</keyword>
<feature type="transmembrane region" description="Helical" evidence="1">
    <location>
        <begin position="106"/>
        <end position="131"/>
    </location>
</feature>